<feature type="region of interest" description="Disordered" evidence="5">
    <location>
        <begin position="21"/>
        <end position="126"/>
    </location>
</feature>
<dbReference type="InterPro" id="IPR013083">
    <property type="entry name" value="Znf_RING/FYVE/PHD"/>
</dbReference>
<evidence type="ECO:0000313" key="7">
    <source>
        <dbReference type="EMBL" id="KAJ1720046.1"/>
    </source>
</evidence>
<dbReference type="Proteomes" id="UP001149813">
    <property type="component" value="Unassembled WGS sequence"/>
</dbReference>
<dbReference type="PROSITE" id="PS50089">
    <property type="entry name" value="ZF_RING_2"/>
    <property type="match status" value="1"/>
</dbReference>
<evidence type="ECO:0000256" key="3">
    <source>
        <dbReference type="ARBA" id="ARBA00022833"/>
    </source>
</evidence>
<dbReference type="OrthoDB" id="5593102at2759"/>
<reference evidence="7" key="1">
    <citation type="submission" date="2022-07" db="EMBL/GenBank/DDBJ databases">
        <title>Phylogenomic reconstructions and comparative analyses of Kickxellomycotina fungi.</title>
        <authorList>
            <person name="Reynolds N.K."/>
            <person name="Stajich J.E."/>
            <person name="Barry K."/>
            <person name="Grigoriev I.V."/>
            <person name="Crous P."/>
            <person name="Smith M.E."/>
        </authorList>
    </citation>
    <scope>NUCLEOTIDE SEQUENCE</scope>
    <source>
        <strain evidence="7">NBRC 32514</strain>
    </source>
</reference>
<dbReference type="InterPro" id="IPR017907">
    <property type="entry name" value="Znf_RING_CS"/>
</dbReference>
<organism evidence="7 8">
    <name type="scientific">Coemansia erecta</name>
    <dbReference type="NCBI Taxonomy" id="147472"/>
    <lineage>
        <taxon>Eukaryota</taxon>
        <taxon>Fungi</taxon>
        <taxon>Fungi incertae sedis</taxon>
        <taxon>Zoopagomycota</taxon>
        <taxon>Kickxellomycotina</taxon>
        <taxon>Kickxellomycetes</taxon>
        <taxon>Kickxellales</taxon>
        <taxon>Kickxellaceae</taxon>
        <taxon>Coemansia</taxon>
    </lineage>
</organism>
<evidence type="ECO:0000313" key="8">
    <source>
        <dbReference type="Proteomes" id="UP001149813"/>
    </source>
</evidence>
<feature type="domain" description="RING-type" evidence="6">
    <location>
        <begin position="431"/>
        <end position="471"/>
    </location>
</feature>
<dbReference type="SUPFAM" id="SSF57850">
    <property type="entry name" value="RING/U-box"/>
    <property type="match status" value="1"/>
</dbReference>
<dbReference type="PROSITE" id="PS00518">
    <property type="entry name" value="ZF_RING_1"/>
    <property type="match status" value="1"/>
</dbReference>
<keyword evidence="8" id="KW-1185">Reference proteome</keyword>
<keyword evidence="1" id="KW-0479">Metal-binding</keyword>
<accession>A0A9W7XSS1</accession>
<dbReference type="GO" id="GO:0008270">
    <property type="term" value="F:zinc ion binding"/>
    <property type="evidence" value="ECO:0007669"/>
    <property type="project" value="UniProtKB-KW"/>
</dbReference>
<feature type="compositionally biased region" description="Polar residues" evidence="5">
    <location>
        <begin position="98"/>
        <end position="122"/>
    </location>
</feature>
<gene>
    <name evidence="7" type="ORF">LPJ53_005279</name>
</gene>
<evidence type="ECO:0000256" key="5">
    <source>
        <dbReference type="SAM" id="MobiDB-lite"/>
    </source>
</evidence>
<evidence type="ECO:0000256" key="1">
    <source>
        <dbReference type="ARBA" id="ARBA00022723"/>
    </source>
</evidence>
<name>A0A9W7XSS1_9FUNG</name>
<comment type="caution">
    <text evidence="7">The sequence shown here is derived from an EMBL/GenBank/DDBJ whole genome shotgun (WGS) entry which is preliminary data.</text>
</comment>
<proteinExistence type="predicted"/>
<evidence type="ECO:0000259" key="6">
    <source>
        <dbReference type="PROSITE" id="PS50089"/>
    </source>
</evidence>
<keyword evidence="2 4" id="KW-0863">Zinc-finger</keyword>
<keyword evidence="3" id="KW-0862">Zinc</keyword>
<sequence>MDFDSDSDGMSSEIRLLRRSLGLSASAKKRPAPAERFSQTTQRLEQPAQRLDKPEQPAHSTRPEQPAQRPVTPGEIAALLSPRKPPSKKPRPASKPSTPQRTPQRTSHRTPLSPTYSTPQRTPESRMASLWDNLDASPWRSPLAGSPQPATTATTAVVVATRQPRRASLASSPLHAQRASGPLGRVEDALVTPADLERAERKLGASVARTQQQILEDLRRRLVGFARQQQQQAGEVGVEEGEEAALLCQFHTMGHGRMALGAAGVLWQGTLLGPLAHADADPAAGHAALPAAPTQPAALLFPWQRVTAARRKHVDGRELLLMTVDEDLGLGFFCPASSAAAIDVLAARALALQSAARTAAAEGLRAAGDLEARSLARRLLALGSGAAPEDVERLATEDFLESALPLVRRLAAQLAELAQPDDVTETLPGTCTLCYAAPEAHELQPCGHRLCAGCLARLHTPGHALLCPWDRTPTTGCAPTCM</sequence>
<dbReference type="InterPro" id="IPR001841">
    <property type="entry name" value="Znf_RING"/>
</dbReference>
<evidence type="ECO:0000256" key="4">
    <source>
        <dbReference type="PROSITE-ProRule" id="PRU00175"/>
    </source>
</evidence>
<dbReference type="Gene3D" id="3.30.40.10">
    <property type="entry name" value="Zinc/RING finger domain, C3HC4 (zinc finger)"/>
    <property type="match status" value="1"/>
</dbReference>
<evidence type="ECO:0000256" key="2">
    <source>
        <dbReference type="ARBA" id="ARBA00022771"/>
    </source>
</evidence>
<protein>
    <recommendedName>
        <fullName evidence="6">RING-type domain-containing protein</fullName>
    </recommendedName>
</protein>
<dbReference type="EMBL" id="JANBOJ010000304">
    <property type="protein sequence ID" value="KAJ1720046.1"/>
    <property type="molecule type" value="Genomic_DNA"/>
</dbReference>
<dbReference type="AlphaFoldDB" id="A0A9W7XSS1"/>